<keyword evidence="12" id="KW-1185">Reference proteome</keyword>
<evidence type="ECO:0000256" key="6">
    <source>
        <dbReference type="ARBA" id="ARBA00023015"/>
    </source>
</evidence>
<evidence type="ECO:0000256" key="2">
    <source>
        <dbReference type="ARBA" id="ARBA00022723"/>
    </source>
</evidence>
<accession>A0A4Y2E138</accession>
<keyword evidence="3" id="KW-0677">Repeat</keyword>
<evidence type="ECO:0000256" key="5">
    <source>
        <dbReference type="ARBA" id="ARBA00022833"/>
    </source>
</evidence>
<keyword evidence="5" id="KW-0862">Zinc</keyword>
<dbReference type="PANTHER" id="PTHR23235:SF120">
    <property type="entry name" value="KRUPPEL-LIKE FACTOR 15"/>
    <property type="match status" value="1"/>
</dbReference>
<dbReference type="FunFam" id="3.30.160.60:FF:000130">
    <property type="entry name" value="Spalt-like transcription factor 4"/>
    <property type="match status" value="1"/>
</dbReference>
<name>A0A4Y2E138_ARAVE</name>
<keyword evidence="2" id="KW-0479">Metal-binding</keyword>
<gene>
    <name evidence="11" type="primary">AZF1_1</name>
    <name evidence="11" type="ORF">AVEN_202125_1</name>
</gene>
<evidence type="ECO:0000256" key="3">
    <source>
        <dbReference type="ARBA" id="ARBA00022737"/>
    </source>
</evidence>
<dbReference type="InterPro" id="IPR036236">
    <property type="entry name" value="Znf_C2H2_sf"/>
</dbReference>
<dbReference type="InterPro" id="IPR013087">
    <property type="entry name" value="Znf_C2H2_type"/>
</dbReference>
<dbReference type="EMBL" id="BGPR01000488">
    <property type="protein sequence ID" value="GBM22850.1"/>
    <property type="molecule type" value="Genomic_DNA"/>
</dbReference>
<evidence type="ECO:0000256" key="4">
    <source>
        <dbReference type="ARBA" id="ARBA00022771"/>
    </source>
</evidence>
<organism evidence="11 12">
    <name type="scientific">Araneus ventricosus</name>
    <name type="common">Orbweaver spider</name>
    <name type="synonym">Epeira ventricosa</name>
    <dbReference type="NCBI Taxonomy" id="182803"/>
    <lineage>
        <taxon>Eukaryota</taxon>
        <taxon>Metazoa</taxon>
        <taxon>Ecdysozoa</taxon>
        <taxon>Arthropoda</taxon>
        <taxon>Chelicerata</taxon>
        <taxon>Arachnida</taxon>
        <taxon>Araneae</taxon>
        <taxon>Araneomorphae</taxon>
        <taxon>Entelegynae</taxon>
        <taxon>Araneoidea</taxon>
        <taxon>Araneidae</taxon>
        <taxon>Araneus</taxon>
    </lineage>
</organism>
<feature type="domain" description="C2H2-type" evidence="10">
    <location>
        <begin position="86"/>
        <end position="111"/>
    </location>
</feature>
<comment type="subcellular location">
    <subcellularLocation>
        <location evidence="1">Nucleus</location>
    </subcellularLocation>
</comment>
<dbReference type="PROSITE" id="PS00028">
    <property type="entry name" value="ZINC_FINGER_C2H2_1"/>
    <property type="match status" value="2"/>
</dbReference>
<keyword evidence="7" id="KW-0804">Transcription</keyword>
<proteinExistence type="predicted"/>
<evidence type="ECO:0000256" key="1">
    <source>
        <dbReference type="ARBA" id="ARBA00004123"/>
    </source>
</evidence>
<dbReference type="SUPFAM" id="SSF57667">
    <property type="entry name" value="beta-beta-alpha zinc fingers"/>
    <property type="match status" value="2"/>
</dbReference>
<keyword evidence="8" id="KW-0539">Nucleus</keyword>
<dbReference type="GO" id="GO:0005634">
    <property type="term" value="C:nucleus"/>
    <property type="evidence" value="ECO:0007669"/>
    <property type="project" value="UniProtKB-SubCell"/>
</dbReference>
<dbReference type="GO" id="GO:0000978">
    <property type="term" value="F:RNA polymerase II cis-regulatory region sequence-specific DNA binding"/>
    <property type="evidence" value="ECO:0007669"/>
    <property type="project" value="TreeGrafter"/>
</dbReference>
<protein>
    <submittedName>
        <fullName evidence="11">Asparagine-rich zinc finger protein AZF1</fullName>
    </submittedName>
</protein>
<evidence type="ECO:0000313" key="11">
    <source>
        <dbReference type="EMBL" id="GBM22850.1"/>
    </source>
</evidence>
<feature type="domain" description="C2H2-type" evidence="10">
    <location>
        <begin position="58"/>
        <end position="85"/>
    </location>
</feature>
<comment type="caution">
    <text evidence="11">The sequence shown here is derived from an EMBL/GenBank/DDBJ whole genome shotgun (WGS) entry which is preliminary data.</text>
</comment>
<dbReference type="PANTHER" id="PTHR23235">
    <property type="entry name" value="KRUEPPEL-LIKE TRANSCRIPTION FACTOR"/>
    <property type="match status" value="1"/>
</dbReference>
<dbReference type="SMART" id="SM00355">
    <property type="entry name" value="ZnF_C2H2"/>
    <property type="match status" value="3"/>
</dbReference>
<evidence type="ECO:0000313" key="12">
    <source>
        <dbReference type="Proteomes" id="UP000499080"/>
    </source>
</evidence>
<evidence type="ECO:0000256" key="8">
    <source>
        <dbReference type="ARBA" id="ARBA00023242"/>
    </source>
</evidence>
<feature type="domain" description="C2H2-type" evidence="10">
    <location>
        <begin position="30"/>
        <end position="57"/>
    </location>
</feature>
<keyword evidence="6" id="KW-0805">Transcription regulation</keyword>
<dbReference type="GO" id="GO:0008270">
    <property type="term" value="F:zinc ion binding"/>
    <property type="evidence" value="ECO:0007669"/>
    <property type="project" value="UniProtKB-KW"/>
</dbReference>
<reference evidence="11 12" key="1">
    <citation type="journal article" date="2019" name="Sci. Rep.">
        <title>Orb-weaving spider Araneus ventricosus genome elucidates the spidroin gene catalogue.</title>
        <authorList>
            <person name="Kono N."/>
            <person name="Nakamura H."/>
            <person name="Ohtoshi R."/>
            <person name="Moran D.A.P."/>
            <person name="Shinohara A."/>
            <person name="Yoshida Y."/>
            <person name="Fujiwara M."/>
            <person name="Mori M."/>
            <person name="Tomita M."/>
            <person name="Arakawa K."/>
        </authorList>
    </citation>
    <scope>NUCLEOTIDE SEQUENCE [LARGE SCALE GENOMIC DNA]</scope>
</reference>
<dbReference type="GO" id="GO:0000981">
    <property type="term" value="F:DNA-binding transcription factor activity, RNA polymerase II-specific"/>
    <property type="evidence" value="ECO:0007669"/>
    <property type="project" value="TreeGrafter"/>
</dbReference>
<dbReference type="Proteomes" id="UP000499080">
    <property type="component" value="Unassembled WGS sequence"/>
</dbReference>
<evidence type="ECO:0000256" key="7">
    <source>
        <dbReference type="ARBA" id="ARBA00023163"/>
    </source>
</evidence>
<dbReference type="Gene3D" id="3.30.160.60">
    <property type="entry name" value="Classic Zinc Finger"/>
    <property type="match status" value="3"/>
</dbReference>
<evidence type="ECO:0000259" key="10">
    <source>
        <dbReference type="PROSITE" id="PS50157"/>
    </source>
</evidence>
<sequence length="111" mass="12589">MNRFILAEFYVENEGSVNASVSKRKAPKCHQCPYCAYSSTILSHVKQHVITHTGERPFVCNFCGKDFNHKTNLRAHLMVHTGERPFSCSLCGRKFAQKGNLKAHLSRHIGE</sequence>
<dbReference type="OrthoDB" id="6478496at2759"/>
<dbReference type="AlphaFoldDB" id="A0A4Y2E138"/>
<evidence type="ECO:0000256" key="9">
    <source>
        <dbReference type="PROSITE-ProRule" id="PRU00042"/>
    </source>
</evidence>
<dbReference type="PROSITE" id="PS50157">
    <property type="entry name" value="ZINC_FINGER_C2H2_2"/>
    <property type="match status" value="3"/>
</dbReference>
<dbReference type="Pfam" id="PF00096">
    <property type="entry name" value="zf-C2H2"/>
    <property type="match status" value="2"/>
</dbReference>
<keyword evidence="4 9" id="KW-0863">Zinc-finger</keyword>
<dbReference type="FunFam" id="3.30.160.60:FF:000358">
    <property type="entry name" value="zinc finger protein 24"/>
    <property type="match status" value="1"/>
</dbReference>